<dbReference type="Pfam" id="PF01047">
    <property type="entry name" value="MarR"/>
    <property type="match status" value="1"/>
</dbReference>
<accession>A0A7C6EAG5</accession>
<proteinExistence type="predicted"/>
<dbReference type="InterPro" id="IPR036388">
    <property type="entry name" value="WH-like_DNA-bd_sf"/>
</dbReference>
<dbReference type="GO" id="GO:0003677">
    <property type="term" value="F:DNA binding"/>
    <property type="evidence" value="ECO:0007669"/>
    <property type="project" value="UniProtKB-KW"/>
</dbReference>
<dbReference type="InterPro" id="IPR023187">
    <property type="entry name" value="Tscrpt_reg_MarR-type_CS"/>
</dbReference>
<keyword evidence="3" id="KW-0804">Transcription</keyword>
<dbReference type="EMBL" id="DTLI01000110">
    <property type="protein sequence ID" value="HHS52057.1"/>
    <property type="molecule type" value="Genomic_DNA"/>
</dbReference>
<keyword evidence="1" id="KW-0805">Transcription regulation</keyword>
<dbReference type="GO" id="GO:0003700">
    <property type="term" value="F:DNA-binding transcription factor activity"/>
    <property type="evidence" value="ECO:0007669"/>
    <property type="project" value="InterPro"/>
</dbReference>
<dbReference type="InterPro" id="IPR036390">
    <property type="entry name" value="WH_DNA-bd_sf"/>
</dbReference>
<name>A0A7C6EAG5_UNCW3</name>
<evidence type="ECO:0000313" key="5">
    <source>
        <dbReference type="EMBL" id="HHS52057.1"/>
    </source>
</evidence>
<dbReference type="SUPFAM" id="SSF46785">
    <property type="entry name" value="Winged helix' DNA-binding domain"/>
    <property type="match status" value="1"/>
</dbReference>
<dbReference type="SMART" id="SM00347">
    <property type="entry name" value="HTH_MARR"/>
    <property type="match status" value="1"/>
</dbReference>
<keyword evidence="2" id="KW-0238">DNA-binding</keyword>
<comment type="caution">
    <text evidence="5">The sequence shown here is derived from an EMBL/GenBank/DDBJ whole genome shotgun (WGS) entry which is preliminary data.</text>
</comment>
<gene>
    <name evidence="5" type="ORF">ENW73_04225</name>
</gene>
<dbReference type="PROSITE" id="PS50995">
    <property type="entry name" value="HTH_MARR_2"/>
    <property type="match status" value="1"/>
</dbReference>
<protein>
    <submittedName>
        <fullName evidence="5">MarR family transcriptional regulator</fullName>
    </submittedName>
</protein>
<dbReference type="AlphaFoldDB" id="A0A7C6EAG5"/>
<dbReference type="Gene3D" id="1.10.10.10">
    <property type="entry name" value="Winged helix-like DNA-binding domain superfamily/Winged helix DNA-binding domain"/>
    <property type="match status" value="1"/>
</dbReference>
<dbReference type="PANTHER" id="PTHR42756:SF1">
    <property type="entry name" value="TRANSCRIPTIONAL REPRESSOR OF EMRAB OPERON"/>
    <property type="match status" value="1"/>
</dbReference>
<evidence type="ECO:0000259" key="4">
    <source>
        <dbReference type="PROSITE" id="PS50995"/>
    </source>
</evidence>
<dbReference type="PANTHER" id="PTHR42756">
    <property type="entry name" value="TRANSCRIPTIONAL REGULATOR, MARR"/>
    <property type="match status" value="1"/>
</dbReference>
<feature type="domain" description="HTH marR-type" evidence="4">
    <location>
        <begin position="1"/>
        <end position="141"/>
    </location>
</feature>
<dbReference type="PROSITE" id="PS01117">
    <property type="entry name" value="HTH_MARR_1"/>
    <property type="match status" value="1"/>
</dbReference>
<dbReference type="PRINTS" id="PR00598">
    <property type="entry name" value="HTHMARR"/>
</dbReference>
<sequence length="147" mass="16438">MSKKENFYLAKLEWLGPILVRGLRVLSSVEALGQEFSFSQAMILQTLLGQKIMQMKDLARYLGLSKANATGLVDRLVKKGLIERTHSADDRRAVIIKLTPAGIRTATKLAAINRKGLAQMMRRIPEKNLVVFLNTLEMVARDLTKTA</sequence>
<evidence type="ECO:0000256" key="3">
    <source>
        <dbReference type="ARBA" id="ARBA00023163"/>
    </source>
</evidence>
<evidence type="ECO:0000256" key="2">
    <source>
        <dbReference type="ARBA" id="ARBA00023125"/>
    </source>
</evidence>
<dbReference type="InterPro" id="IPR000835">
    <property type="entry name" value="HTH_MarR-typ"/>
</dbReference>
<organism evidence="5">
    <name type="scientific">candidate division WOR-3 bacterium</name>
    <dbReference type="NCBI Taxonomy" id="2052148"/>
    <lineage>
        <taxon>Bacteria</taxon>
        <taxon>Bacteria division WOR-3</taxon>
    </lineage>
</organism>
<reference evidence="5" key="1">
    <citation type="journal article" date="2020" name="mSystems">
        <title>Genome- and Community-Level Interaction Insights into Carbon Utilization and Element Cycling Functions of Hydrothermarchaeota in Hydrothermal Sediment.</title>
        <authorList>
            <person name="Zhou Z."/>
            <person name="Liu Y."/>
            <person name="Xu W."/>
            <person name="Pan J."/>
            <person name="Luo Z.H."/>
            <person name="Li M."/>
        </authorList>
    </citation>
    <scope>NUCLEOTIDE SEQUENCE [LARGE SCALE GENOMIC DNA]</scope>
    <source>
        <strain evidence="5">SpSt-876</strain>
    </source>
</reference>
<evidence type="ECO:0000256" key="1">
    <source>
        <dbReference type="ARBA" id="ARBA00023015"/>
    </source>
</evidence>